<name>A0ABP0ZAT7_9ROSI</name>
<gene>
    <name evidence="1" type="ORF">CITCOLO1_LOCUS22361</name>
</gene>
<keyword evidence="2" id="KW-1185">Reference proteome</keyword>
<reference evidence="1 2" key="1">
    <citation type="submission" date="2024-03" db="EMBL/GenBank/DDBJ databases">
        <authorList>
            <person name="Gkanogiannis A."/>
            <person name="Becerra Lopez-Lavalle L."/>
        </authorList>
    </citation>
    <scope>NUCLEOTIDE SEQUENCE [LARGE SCALE GENOMIC DNA]</scope>
</reference>
<dbReference type="Proteomes" id="UP001642487">
    <property type="component" value="Chromosome 9"/>
</dbReference>
<sequence>MWTHTGSPSPPHAAIFGRASPVVHTPSRLVGLSTVSNAQTSRTPSPRVVVPAPPIPFQFASDLLPAAVDAPPISLLQLPLAGKFSSFFFYFPLYCTLTDTPISVCLERFEAQVAGNWEPVS</sequence>
<evidence type="ECO:0000313" key="1">
    <source>
        <dbReference type="EMBL" id="CAK9329881.1"/>
    </source>
</evidence>
<accession>A0ABP0ZAT7</accession>
<proteinExistence type="predicted"/>
<dbReference type="EMBL" id="OZ021743">
    <property type="protein sequence ID" value="CAK9329881.1"/>
    <property type="molecule type" value="Genomic_DNA"/>
</dbReference>
<evidence type="ECO:0000313" key="2">
    <source>
        <dbReference type="Proteomes" id="UP001642487"/>
    </source>
</evidence>
<protein>
    <submittedName>
        <fullName evidence="1">Uncharacterized protein</fullName>
    </submittedName>
</protein>
<organism evidence="1 2">
    <name type="scientific">Citrullus colocynthis</name>
    <name type="common">colocynth</name>
    <dbReference type="NCBI Taxonomy" id="252529"/>
    <lineage>
        <taxon>Eukaryota</taxon>
        <taxon>Viridiplantae</taxon>
        <taxon>Streptophyta</taxon>
        <taxon>Embryophyta</taxon>
        <taxon>Tracheophyta</taxon>
        <taxon>Spermatophyta</taxon>
        <taxon>Magnoliopsida</taxon>
        <taxon>eudicotyledons</taxon>
        <taxon>Gunneridae</taxon>
        <taxon>Pentapetalae</taxon>
        <taxon>rosids</taxon>
        <taxon>fabids</taxon>
        <taxon>Cucurbitales</taxon>
        <taxon>Cucurbitaceae</taxon>
        <taxon>Benincaseae</taxon>
        <taxon>Citrullus</taxon>
    </lineage>
</organism>